<feature type="compositionally biased region" description="Basic and acidic residues" evidence="1">
    <location>
        <begin position="137"/>
        <end position="158"/>
    </location>
</feature>
<dbReference type="GO" id="GO:0001786">
    <property type="term" value="F:phosphatidylserine binding"/>
    <property type="evidence" value="ECO:0007669"/>
    <property type="project" value="TreeGrafter"/>
</dbReference>
<accession>A0AAN9YSG9</accession>
<dbReference type="SUPFAM" id="SSF47874">
    <property type="entry name" value="Annexin"/>
    <property type="match status" value="1"/>
</dbReference>
<dbReference type="EMBL" id="JAKJXP020000037">
    <property type="protein sequence ID" value="KAK7752524.1"/>
    <property type="molecule type" value="Genomic_DNA"/>
</dbReference>
<dbReference type="PANTHER" id="PTHR10502">
    <property type="entry name" value="ANNEXIN"/>
    <property type="match status" value="1"/>
</dbReference>
<protein>
    <recommendedName>
        <fullName evidence="4">Annexin</fullName>
    </recommendedName>
</protein>
<feature type="region of interest" description="Disordered" evidence="1">
    <location>
        <begin position="211"/>
        <end position="383"/>
    </location>
</feature>
<reference evidence="2 3" key="1">
    <citation type="submission" date="2024-02" db="EMBL/GenBank/DDBJ databases">
        <title>De novo assembly and annotation of 12 fungi associated with fruit tree decline syndrome in Ontario, Canada.</title>
        <authorList>
            <person name="Sulman M."/>
            <person name="Ellouze W."/>
            <person name="Ilyukhin E."/>
        </authorList>
    </citation>
    <scope>NUCLEOTIDE SEQUENCE [LARGE SCALE GENOMIC DNA]</scope>
    <source>
        <strain evidence="2 3">M11/M66-122</strain>
    </source>
</reference>
<feature type="compositionally biased region" description="Low complexity" evidence="1">
    <location>
        <begin position="268"/>
        <end position="281"/>
    </location>
</feature>
<keyword evidence="3" id="KW-1185">Reference proteome</keyword>
<feature type="compositionally biased region" description="Polar residues" evidence="1">
    <location>
        <begin position="345"/>
        <end position="354"/>
    </location>
</feature>
<dbReference type="GO" id="GO:0012506">
    <property type="term" value="C:vesicle membrane"/>
    <property type="evidence" value="ECO:0007669"/>
    <property type="project" value="TreeGrafter"/>
</dbReference>
<feature type="compositionally biased region" description="Basic and acidic residues" evidence="1">
    <location>
        <begin position="108"/>
        <end position="124"/>
    </location>
</feature>
<dbReference type="GO" id="GO:0005509">
    <property type="term" value="F:calcium ion binding"/>
    <property type="evidence" value="ECO:0007669"/>
    <property type="project" value="InterPro"/>
</dbReference>
<dbReference type="InterPro" id="IPR037104">
    <property type="entry name" value="Annexin_sf"/>
</dbReference>
<dbReference type="GO" id="GO:0005544">
    <property type="term" value="F:calcium-dependent phospholipid binding"/>
    <property type="evidence" value="ECO:0007669"/>
    <property type="project" value="InterPro"/>
</dbReference>
<gene>
    <name evidence="2" type="ORF">SLS62_005492</name>
</gene>
<organism evidence="2 3">
    <name type="scientific">Diatrype stigma</name>
    <dbReference type="NCBI Taxonomy" id="117547"/>
    <lineage>
        <taxon>Eukaryota</taxon>
        <taxon>Fungi</taxon>
        <taxon>Dikarya</taxon>
        <taxon>Ascomycota</taxon>
        <taxon>Pezizomycotina</taxon>
        <taxon>Sordariomycetes</taxon>
        <taxon>Xylariomycetidae</taxon>
        <taxon>Xylariales</taxon>
        <taxon>Diatrypaceae</taxon>
        <taxon>Diatrype</taxon>
    </lineage>
</organism>
<dbReference type="PANTHER" id="PTHR10502:SF107">
    <property type="entry name" value="ANNEXIN ANXC4 (AFU_ORTHOLOGUE AFUA_3G07020)"/>
    <property type="match status" value="1"/>
</dbReference>
<dbReference type="GO" id="GO:0005737">
    <property type="term" value="C:cytoplasm"/>
    <property type="evidence" value="ECO:0007669"/>
    <property type="project" value="TreeGrafter"/>
</dbReference>
<name>A0AAN9YSG9_9PEZI</name>
<sequence length="747" mass="83875">MSLQVDPSGHRGRSRSSSNRDRDRDRDRDRSQVRHQPEPGPIRMESVEMPSPPAGYGYDYDDHDYNDAKPRGPPYDVNNYRDSYRLASPTQESSYYRPVDNGGGHDSYAPRREKDESPIDRLKSTAEALLPPKYAQKLREVSAEREQKKEIKKEKLETDLAYGSTTALTNPKASAAEPVPPPGLYAKPPQWEYDQPVEKVVYAKPKFHADLFESSDPRSPGLPRTPRLPGSLSANVMTADPAERSSRRGRSPQPPPVHSRVSSLAVNASSAGGHSASSSLSVQTGHTNTARHSASSSLAVNASSVGGHSPSHSLSSAPPSPLQEAYHGTYQSISPMPSPLLLASHHNSPHNSTDLLEPLSPGLSDSGEFGEKTRRRARFHDPVDDAARLAQALRGDRHPPDTAPLIEILPGMTHEQLMDLRAEYKRLVKAGPEHKGVNVAKHIRARLKDEEEPRSLMKACYATALGRWESEAYWANFWYQGDKTRRELLIESLMGRPNDEIARIKDAFNDKKYGDSLTRCMKTELREDKFKKAVLLALEERRMEERDEEGRPLPVDFELVRDDVEALYRAVRAEKGGESAMIQIVVLRSDTHLREILRLYEKSFRSNFARDMLKKSGNLVGEVLAHILNGVINKPVRDALLLNHALRESSSSSSHGSRKDQRGESLRRELLTSRLVRYHWDRHHMAAVKRAYRDRYGQELADAVREGTSGQWGLFCQQLVVTRMPDDVKKFESVEIIREGTRTSAIN</sequence>
<evidence type="ECO:0000256" key="1">
    <source>
        <dbReference type="SAM" id="MobiDB-lite"/>
    </source>
</evidence>
<feature type="compositionally biased region" description="Polar residues" evidence="1">
    <location>
        <begin position="163"/>
        <end position="172"/>
    </location>
</feature>
<evidence type="ECO:0000313" key="2">
    <source>
        <dbReference type="EMBL" id="KAK7752524.1"/>
    </source>
</evidence>
<dbReference type="GO" id="GO:0005634">
    <property type="term" value="C:nucleus"/>
    <property type="evidence" value="ECO:0007669"/>
    <property type="project" value="TreeGrafter"/>
</dbReference>
<dbReference type="Proteomes" id="UP001320420">
    <property type="component" value="Unassembled WGS sequence"/>
</dbReference>
<evidence type="ECO:0008006" key="4">
    <source>
        <dbReference type="Google" id="ProtNLM"/>
    </source>
</evidence>
<feature type="compositionally biased region" description="Basic and acidic residues" evidence="1">
    <location>
        <begin position="18"/>
        <end position="37"/>
    </location>
</feature>
<evidence type="ECO:0000313" key="3">
    <source>
        <dbReference type="Proteomes" id="UP001320420"/>
    </source>
</evidence>
<dbReference type="Gene3D" id="1.10.220.10">
    <property type="entry name" value="Annexin"/>
    <property type="match status" value="3"/>
</dbReference>
<feature type="compositionally biased region" description="Polar residues" evidence="1">
    <location>
        <begin position="282"/>
        <end position="292"/>
    </location>
</feature>
<feature type="region of interest" description="Disordered" evidence="1">
    <location>
        <begin position="1"/>
        <end position="190"/>
    </location>
</feature>
<proteinExistence type="predicted"/>
<feature type="compositionally biased region" description="Low complexity" evidence="1">
    <location>
        <begin position="293"/>
        <end position="317"/>
    </location>
</feature>
<comment type="caution">
    <text evidence="2">The sequence shown here is derived from an EMBL/GenBank/DDBJ whole genome shotgun (WGS) entry which is preliminary data.</text>
</comment>
<dbReference type="AlphaFoldDB" id="A0AAN9YSG9"/>
<dbReference type="GO" id="GO:0005886">
    <property type="term" value="C:plasma membrane"/>
    <property type="evidence" value="ECO:0007669"/>
    <property type="project" value="TreeGrafter"/>
</dbReference>